<organism evidence="3 4">
    <name type="scientific">Lacticaseibacillus brantae DSM 23927</name>
    <dbReference type="NCBI Taxonomy" id="1423727"/>
    <lineage>
        <taxon>Bacteria</taxon>
        <taxon>Bacillati</taxon>
        <taxon>Bacillota</taxon>
        <taxon>Bacilli</taxon>
        <taxon>Lactobacillales</taxon>
        <taxon>Lactobacillaceae</taxon>
        <taxon>Lacticaseibacillus</taxon>
    </lineage>
</organism>
<feature type="domain" description="Glycosyl transferase family 1" evidence="1">
    <location>
        <begin position="179"/>
        <end position="316"/>
    </location>
</feature>
<dbReference type="Pfam" id="PF13579">
    <property type="entry name" value="Glyco_trans_4_4"/>
    <property type="match status" value="1"/>
</dbReference>
<dbReference type="PANTHER" id="PTHR12526">
    <property type="entry name" value="GLYCOSYLTRANSFERASE"/>
    <property type="match status" value="1"/>
</dbReference>
<dbReference type="AlphaFoldDB" id="A0A0R2B216"/>
<dbReference type="STRING" id="1423727.FC34_GL000838"/>
<dbReference type="Gene3D" id="3.40.50.2000">
    <property type="entry name" value="Glycogen Phosphorylase B"/>
    <property type="match status" value="2"/>
</dbReference>
<dbReference type="SUPFAM" id="SSF53756">
    <property type="entry name" value="UDP-Glycosyltransferase/glycogen phosphorylase"/>
    <property type="match status" value="1"/>
</dbReference>
<gene>
    <name evidence="3" type="ORF">FC34_GL000838</name>
</gene>
<name>A0A0R2B216_9LACO</name>
<dbReference type="OrthoDB" id="9804196at2"/>
<dbReference type="EMBL" id="AYZQ01000001">
    <property type="protein sequence ID" value="KRM73114.1"/>
    <property type="molecule type" value="Genomic_DNA"/>
</dbReference>
<dbReference type="Pfam" id="PF00534">
    <property type="entry name" value="Glycos_transf_1"/>
    <property type="match status" value="1"/>
</dbReference>
<dbReference type="CDD" id="cd03801">
    <property type="entry name" value="GT4_PimA-like"/>
    <property type="match status" value="1"/>
</dbReference>
<dbReference type="PATRIC" id="fig|1423727.3.peg.845"/>
<dbReference type="InterPro" id="IPR028098">
    <property type="entry name" value="Glyco_trans_4-like_N"/>
</dbReference>
<dbReference type="InterPro" id="IPR001296">
    <property type="entry name" value="Glyco_trans_1"/>
</dbReference>
<feature type="domain" description="Glycosyltransferase subfamily 4-like N-terminal" evidence="2">
    <location>
        <begin position="28"/>
        <end position="164"/>
    </location>
</feature>
<dbReference type="RefSeq" id="WP_057894112.1">
    <property type="nucleotide sequence ID" value="NZ_AYZQ01000001.1"/>
</dbReference>
<keyword evidence="3" id="KW-0808">Transferase</keyword>
<protein>
    <submittedName>
        <fullName evidence="3">Teichoic acid polysaccharide glycosyl transferase</fullName>
    </submittedName>
</protein>
<sequence>MKVLHINAGLENGGGLTHIVSLLKGQPDVELLTFADGSVAAAAREAGISVHVLAHQSRYSLSILKELRQFIGHGHYDIVHSHGARANLFMRMIHRRVLAKWVITVHSDPTLDFMNGGVAGRIFTRLNIASLKRADQVDVVTKTFAAEVAHLGVPTTKIRVIYNGIAFHSTPVMAQPHPTFTMMMVARLHPVKDHALLLHAFKAAQLPAQLNVVGDGPMHDAIQTMIQDLGLAQQVHMLGFKTPEEIRGLQATTDVNLLTSQSESFPLVLLESADAGVPVIATNVGDMQVMIPDAKYGQVVPVGDVDALASAMATAYQRYLDQTLQAEGQRFRDYAMAHFSIAQLQAAVWAGYSEILKK</sequence>
<proteinExistence type="predicted"/>
<keyword evidence="4" id="KW-1185">Reference proteome</keyword>
<evidence type="ECO:0000313" key="3">
    <source>
        <dbReference type="EMBL" id="KRM73114.1"/>
    </source>
</evidence>
<dbReference type="GO" id="GO:0016757">
    <property type="term" value="F:glycosyltransferase activity"/>
    <property type="evidence" value="ECO:0007669"/>
    <property type="project" value="InterPro"/>
</dbReference>
<dbReference type="PANTHER" id="PTHR12526:SF638">
    <property type="entry name" value="SPORE COAT PROTEIN SA"/>
    <property type="match status" value="1"/>
</dbReference>
<comment type="caution">
    <text evidence="3">The sequence shown here is derived from an EMBL/GenBank/DDBJ whole genome shotgun (WGS) entry which is preliminary data.</text>
</comment>
<evidence type="ECO:0000259" key="2">
    <source>
        <dbReference type="Pfam" id="PF13579"/>
    </source>
</evidence>
<accession>A0A0R2B216</accession>
<reference evidence="3 4" key="1">
    <citation type="journal article" date="2015" name="Genome Announc.">
        <title>Expanding the biotechnology potential of lactobacilli through comparative genomics of 213 strains and associated genera.</title>
        <authorList>
            <person name="Sun Z."/>
            <person name="Harris H.M."/>
            <person name="McCann A."/>
            <person name="Guo C."/>
            <person name="Argimon S."/>
            <person name="Zhang W."/>
            <person name="Yang X."/>
            <person name="Jeffery I.B."/>
            <person name="Cooney J.C."/>
            <person name="Kagawa T.F."/>
            <person name="Liu W."/>
            <person name="Song Y."/>
            <person name="Salvetti E."/>
            <person name="Wrobel A."/>
            <person name="Rasinkangas P."/>
            <person name="Parkhill J."/>
            <person name="Rea M.C."/>
            <person name="O'Sullivan O."/>
            <person name="Ritari J."/>
            <person name="Douillard F.P."/>
            <person name="Paul Ross R."/>
            <person name="Yang R."/>
            <person name="Briner A.E."/>
            <person name="Felis G.E."/>
            <person name="de Vos W.M."/>
            <person name="Barrangou R."/>
            <person name="Klaenhammer T.R."/>
            <person name="Caufield P.W."/>
            <person name="Cui Y."/>
            <person name="Zhang H."/>
            <person name="O'Toole P.W."/>
        </authorList>
    </citation>
    <scope>NUCLEOTIDE SEQUENCE [LARGE SCALE GENOMIC DNA]</scope>
    <source>
        <strain evidence="3 4">DSM 23927</strain>
    </source>
</reference>
<dbReference type="Proteomes" id="UP000051672">
    <property type="component" value="Unassembled WGS sequence"/>
</dbReference>
<evidence type="ECO:0000313" key="4">
    <source>
        <dbReference type="Proteomes" id="UP000051672"/>
    </source>
</evidence>
<evidence type="ECO:0000259" key="1">
    <source>
        <dbReference type="Pfam" id="PF00534"/>
    </source>
</evidence>